<evidence type="ECO:0000313" key="6">
    <source>
        <dbReference type="EMBL" id="GGM20791.1"/>
    </source>
</evidence>
<dbReference type="PANTHER" id="PTHR30055">
    <property type="entry name" value="HTH-TYPE TRANSCRIPTIONAL REGULATOR RUTR"/>
    <property type="match status" value="1"/>
</dbReference>
<keyword evidence="1" id="KW-0805">Transcription regulation</keyword>
<dbReference type="PANTHER" id="PTHR30055:SF234">
    <property type="entry name" value="HTH-TYPE TRANSCRIPTIONAL REGULATOR BETI"/>
    <property type="match status" value="1"/>
</dbReference>
<sequence length="213" mass="23149">MRSLAAEDGRALRSDGQRNRDLVVDAALEIFAEDGMMGTVEKIAERAGVSRTTVYRSFPTRQALQIAVATSQFAQIHRIALDAQAGSDGRGSGLVDFVFGAFEYNQANRLYLELFGGRPTAEMRDVHVASRLTIAELTDESRAAGVVRAEVTDDDVALFVGGLSVRLATDRATTQDDWRRSARFALIGLGVPDRLLPPHRIPRAHLDPAATDA</sequence>
<dbReference type="AlphaFoldDB" id="A0A917WQ61"/>
<keyword evidence="3" id="KW-0804">Transcription</keyword>
<proteinExistence type="predicted"/>
<keyword evidence="2 4" id="KW-0238">DNA-binding</keyword>
<gene>
    <name evidence="6" type="ORF">GCM10007977_022410</name>
</gene>
<evidence type="ECO:0000256" key="4">
    <source>
        <dbReference type="PROSITE-ProRule" id="PRU00335"/>
    </source>
</evidence>
<dbReference type="GO" id="GO:0003700">
    <property type="term" value="F:DNA-binding transcription factor activity"/>
    <property type="evidence" value="ECO:0007669"/>
    <property type="project" value="TreeGrafter"/>
</dbReference>
<dbReference type="InterPro" id="IPR050109">
    <property type="entry name" value="HTH-type_TetR-like_transc_reg"/>
</dbReference>
<feature type="domain" description="HTH tetR-type" evidence="5">
    <location>
        <begin position="17"/>
        <end position="76"/>
    </location>
</feature>
<feature type="DNA-binding region" description="H-T-H motif" evidence="4">
    <location>
        <begin position="39"/>
        <end position="58"/>
    </location>
</feature>
<dbReference type="InterPro" id="IPR009057">
    <property type="entry name" value="Homeodomain-like_sf"/>
</dbReference>
<comment type="caution">
    <text evidence="6">The sequence shown here is derived from an EMBL/GenBank/DDBJ whole genome shotgun (WGS) entry which is preliminary data.</text>
</comment>
<dbReference type="InterPro" id="IPR001647">
    <property type="entry name" value="HTH_TetR"/>
</dbReference>
<evidence type="ECO:0000259" key="5">
    <source>
        <dbReference type="PROSITE" id="PS50977"/>
    </source>
</evidence>
<dbReference type="GO" id="GO:0000976">
    <property type="term" value="F:transcription cis-regulatory region binding"/>
    <property type="evidence" value="ECO:0007669"/>
    <property type="project" value="TreeGrafter"/>
</dbReference>
<evidence type="ECO:0000256" key="3">
    <source>
        <dbReference type="ARBA" id="ARBA00023163"/>
    </source>
</evidence>
<evidence type="ECO:0000256" key="1">
    <source>
        <dbReference type="ARBA" id="ARBA00023015"/>
    </source>
</evidence>
<protein>
    <recommendedName>
        <fullName evidence="5">HTH tetR-type domain-containing protein</fullName>
    </recommendedName>
</protein>
<dbReference type="PRINTS" id="PR00455">
    <property type="entry name" value="HTHTETR"/>
</dbReference>
<accession>A0A917WQ61</accession>
<dbReference type="Proteomes" id="UP000642070">
    <property type="component" value="Unassembled WGS sequence"/>
</dbReference>
<organism evidence="6 7">
    <name type="scientific">Dactylosporangium sucinum</name>
    <dbReference type="NCBI Taxonomy" id="1424081"/>
    <lineage>
        <taxon>Bacteria</taxon>
        <taxon>Bacillati</taxon>
        <taxon>Actinomycetota</taxon>
        <taxon>Actinomycetes</taxon>
        <taxon>Micromonosporales</taxon>
        <taxon>Micromonosporaceae</taxon>
        <taxon>Dactylosporangium</taxon>
    </lineage>
</organism>
<reference evidence="6" key="1">
    <citation type="journal article" date="2014" name="Int. J. Syst. Evol. Microbiol.">
        <title>Complete genome sequence of Corynebacterium casei LMG S-19264T (=DSM 44701T), isolated from a smear-ripened cheese.</title>
        <authorList>
            <consortium name="US DOE Joint Genome Institute (JGI-PGF)"/>
            <person name="Walter F."/>
            <person name="Albersmeier A."/>
            <person name="Kalinowski J."/>
            <person name="Ruckert C."/>
        </authorList>
    </citation>
    <scope>NUCLEOTIDE SEQUENCE</scope>
    <source>
        <strain evidence="6">JCM 19831</strain>
    </source>
</reference>
<dbReference type="Gene3D" id="1.10.357.10">
    <property type="entry name" value="Tetracycline Repressor, domain 2"/>
    <property type="match status" value="1"/>
</dbReference>
<dbReference type="EMBL" id="BMPI01000009">
    <property type="protein sequence ID" value="GGM20791.1"/>
    <property type="molecule type" value="Genomic_DNA"/>
</dbReference>
<keyword evidence="7" id="KW-1185">Reference proteome</keyword>
<dbReference type="SUPFAM" id="SSF46689">
    <property type="entry name" value="Homeodomain-like"/>
    <property type="match status" value="1"/>
</dbReference>
<dbReference type="PROSITE" id="PS50977">
    <property type="entry name" value="HTH_TETR_2"/>
    <property type="match status" value="1"/>
</dbReference>
<reference evidence="6" key="2">
    <citation type="submission" date="2020-09" db="EMBL/GenBank/DDBJ databases">
        <authorList>
            <person name="Sun Q."/>
            <person name="Ohkuma M."/>
        </authorList>
    </citation>
    <scope>NUCLEOTIDE SEQUENCE</scope>
    <source>
        <strain evidence="6">JCM 19831</strain>
    </source>
</reference>
<evidence type="ECO:0000256" key="2">
    <source>
        <dbReference type="ARBA" id="ARBA00023125"/>
    </source>
</evidence>
<dbReference type="Pfam" id="PF00440">
    <property type="entry name" value="TetR_N"/>
    <property type="match status" value="1"/>
</dbReference>
<name>A0A917WQ61_9ACTN</name>
<evidence type="ECO:0000313" key="7">
    <source>
        <dbReference type="Proteomes" id="UP000642070"/>
    </source>
</evidence>